<evidence type="ECO:0000259" key="2">
    <source>
        <dbReference type="Pfam" id="PF18962"/>
    </source>
</evidence>
<gene>
    <name evidence="3" type="ORF">CJD36_006835</name>
</gene>
<reference evidence="3 4" key="1">
    <citation type="submission" date="2018-01" db="EMBL/GenBank/DDBJ databases">
        <title>A novel member of the phylum Bacteroidetes isolated from glacier ice.</title>
        <authorList>
            <person name="Liu Q."/>
            <person name="Xin Y.-H."/>
        </authorList>
    </citation>
    <scope>NUCLEOTIDE SEQUENCE [LARGE SCALE GENOMIC DNA]</scope>
    <source>
        <strain evidence="3 4">RB1R16</strain>
    </source>
</reference>
<proteinExistence type="predicted"/>
<dbReference type="InterPro" id="IPR026444">
    <property type="entry name" value="Secre_tail"/>
</dbReference>
<dbReference type="Pfam" id="PF13517">
    <property type="entry name" value="FG-GAP_3"/>
    <property type="match status" value="3"/>
</dbReference>
<dbReference type="Proteomes" id="UP000239872">
    <property type="component" value="Unassembled WGS sequence"/>
</dbReference>
<comment type="caution">
    <text evidence="3">The sequence shown here is derived from an EMBL/GenBank/DDBJ whole genome shotgun (WGS) entry which is preliminary data.</text>
</comment>
<organism evidence="3 4">
    <name type="scientific">Flavipsychrobacter stenotrophus</name>
    <dbReference type="NCBI Taxonomy" id="2077091"/>
    <lineage>
        <taxon>Bacteria</taxon>
        <taxon>Pseudomonadati</taxon>
        <taxon>Bacteroidota</taxon>
        <taxon>Chitinophagia</taxon>
        <taxon>Chitinophagales</taxon>
        <taxon>Chitinophagaceae</taxon>
        <taxon>Flavipsychrobacter</taxon>
    </lineage>
</organism>
<keyword evidence="1" id="KW-0732">Signal</keyword>
<feature type="domain" description="Secretion system C-terminal sorting" evidence="2">
    <location>
        <begin position="2418"/>
        <end position="2489"/>
    </location>
</feature>
<dbReference type="Pfam" id="PF18962">
    <property type="entry name" value="Por_Secre_tail"/>
    <property type="match status" value="1"/>
</dbReference>
<evidence type="ECO:0000256" key="1">
    <source>
        <dbReference type="ARBA" id="ARBA00022729"/>
    </source>
</evidence>
<dbReference type="InterPro" id="IPR014756">
    <property type="entry name" value="Ig_E-set"/>
</dbReference>
<dbReference type="Gene3D" id="2.60.40.1080">
    <property type="match status" value="2"/>
</dbReference>
<dbReference type="RefSeq" id="WP_105038392.1">
    <property type="nucleotide sequence ID" value="NZ_PPSL01000002.1"/>
</dbReference>
<dbReference type="Gene3D" id="2.130.10.130">
    <property type="entry name" value="Integrin alpha, N-terminal"/>
    <property type="match status" value="2"/>
</dbReference>
<dbReference type="InterPro" id="IPR013517">
    <property type="entry name" value="FG-GAP"/>
</dbReference>
<accession>A0A2S7SX56</accession>
<dbReference type="SUPFAM" id="SSF81296">
    <property type="entry name" value="E set domains"/>
    <property type="match status" value="1"/>
</dbReference>
<dbReference type="InterPro" id="IPR028994">
    <property type="entry name" value="Integrin_alpha_N"/>
</dbReference>
<dbReference type="PANTHER" id="PTHR44103:SF1">
    <property type="entry name" value="PROPROTEIN CONVERTASE P"/>
    <property type="match status" value="1"/>
</dbReference>
<evidence type="ECO:0000313" key="3">
    <source>
        <dbReference type="EMBL" id="PQJ11512.1"/>
    </source>
</evidence>
<dbReference type="EMBL" id="PPSL01000002">
    <property type="protein sequence ID" value="PQJ11512.1"/>
    <property type="molecule type" value="Genomic_DNA"/>
</dbReference>
<dbReference type="OrthoDB" id="659933at2"/>
<keyword evidence="4" id="KW-1185">Reference proteome</keyword>
<name>A0A2S7SX56_9BACT</name>
<sequence>MNTLLLNNPLAYLRYSCLIFILLCTVPGYGQAPVITSVSPSIATTGSTITISGSSFDLLPANNIVYFGSTRAFVIGATATQLTVTVDTGAVFGPVSVLNTTNHLTGYQVDKYLPTFNSSYFYQDTINIRNTTLLTVGYNAIGSFSDPAYSYITVLGDLDGDGKPDLVTTNRHDPPNFGNLVIYRNISTPGWISNASFSPVGVVLPSGSLPGGNQPANVKLADIDGDGMLDLVLPQLGGGKVAVYRNTSTTGNITFASMVEFQVSPTGVAPYVIGIADFDKDGKVDVAVTCRDSANVVLLQNTSTVGNISLNVIGAFKCGVLPIGISTGDLDGDGLADIGVADDSSETVSVLKNISVGGIIDFAPRIILPAPGKLSDIQSVDIDGDGKLDIAVTSTSSNQVGLYRNIGTPGVIDASTFAAVVTYVTLASPAGIAIGDLNGDGKPDIVVADAAPSRISVFRNTSITGAAFTAGTLATKLDFLTGTTPLGVNLGDLDGDGYPEIVATNNRQGTITIFRDYPLPIMDTISGPHIICASAPAITLTSGTIGGVWTLTNNTLASIDTATGMLTPHLPGKDTVILYKIAGGDTSSRRFVITFDSVIVVPAIAGPVSQCIGTPITLTNTMTGGTWATGDAFIATITPAGTSVTVNGLHTGVVNITYSLTNTCGLISATKVDTVKTTPSAGVITGTAAVCGAGQTTTLADTATGGVWSSNNTWIATVNGVGMVTSVALVGSTIISYTLTNGCGSAAATVPFIVNVAPVTGTITGTVNTVCAGSSITLTDTTSGGVWSSSVPAVATVSGGVVGGASIGTTIISYTVTNSCGSLSDTQMVRVFPLPVVGLTTGPTSLCNGTVTGAPYSNTVGPGTWSSSNTSVATINAGGTAGGASVGVAIISYSVTSTNGCGTATDTLLLTIDATPNAGTITGPTAVCAGTTITLTDPASGGTWISSNTARATVSGGVVTGVAASNVIISYSVANSCGTATDTQMVVVNPQPNAGTIVGPGDVCVSTNITLTNTATGGAWSSSAPAIASVVGGVVHGAVGGSAIISYTASTVCGTQVDTQMVTVISATTPGTIGGPTAVCAGTQISLTTSVAGGTWSSSATGTATVTNSGVVTAVAAGNALISYSFTGACGVAVDTQNIVVLPQPNAGNITGLHRVCTGFDITLTNATGGGTWTSSDASATVVGGVVHGVSVGLPIISYSVTNSCGTAVDTQLVAVELSPDAGHISGAASVCVGSSITLNNTVSTGTWLSGGAGATINSGGVVTGVSAGLVIISYSATAACGTAYDTQMIVVLPLPNAGTINGAHTVCTGLNITLTNGTTGGTWTSDAPAIASVTGGVVHGATPGVAIISYSVTNSCGTAVDTQLVNVNLSPDAGSITGPTRVVCEGSVITLNNTATTGSWISANNATATVSGGVVYGVAAGNVIISYSVVNSCGTAVDTQMITVNPLAHAGIITGGHLVCTGVNLTLANLTTGGTWTSSDPTVASVAAGVVHGATVGIAIISYSITNSCGTDVDTQLVQVDLSPNAGVVSGPVSVCEGSLITLTSTVASGSWASGNAAVATVSGGVVGGVVAGNVVISYSVTNGCGTATDTQMITVNPLPHAGTLTGATSVCTGAQTTLVPSATGGVWAATNGSATVVSGVVSGINPGIDTINYTVTNGCGSDVVSRVMTVNLSPSVSLITGPGSVCAGQSITLTDSVSGGTWTASNAHATVIGGIVTGATQGVDTITYTISNICGSVSATHVVVIDTLPPAGVINGLSSVCVGTVLTLTNAVAGGVWSATNASATVSGGIVTGVANGADTILYTTTNICGSAVATKNIVVNNSPYVDTISGVNTVCQGQVITLANTVTGGVWTSDSVSIATVDTAGVVTGISGGVVTISYAATSVCGTATTSTSITVNPLPLAGTISGPTHLCLASTVSLTATASGGVWSASNGAATVSAAGFVSTISPGTDTISYTVTNACGSVAAIHIVIVDALPDTGIITGPSAVCRGASIVLADTVNGGTWSSSNTGIAFVTSGGVVTGISAGTVVISYTVSLGCNVLSAHHIVTVNTAPVLTSTLTPAAICDSTVFTYLPSTVTLGASFVWSRDLTPGIASSAGGGVGLISEVLDNTTALPVIVTYTVALVANGCADTQHVVVRVNPTPRLTSSLAASLCGGTVFDYVPLSATPGAAYSWTRAAVTGITPPSSLGTGAIHDSVVNTTDSNVMVVYVFTITANGCANVQQLDVILSPGAHMPHIDIKSPPVVCLNTLYQNFGTLDTVYAGEHYTWTATSPAAIWATGAGGRNSLVSFSTPGIGWIYLTATMLSSGCAQRDSFAVLVDGGISDLPSVIYFDHQFVCAPSDEDTYQWGYDDVITLDSTLLSGETNQNYYNPAPDLAGKYYWVITTRNGCMQKTYYNGAVAVANVGAIQCNMSIVPNPNNGSFMLQLSSSETEPVHMVVTDLLGRVVKEWNTMTNRKEQVQMNVAAGTYMISAITASGKVTERVVVGE</sequence>
<dbReference type="SUPFAM" id="SSF69318">
    <property type="entry name" value="Integrin alpha N-terminal domain"/>
    <property type="match status" value="2"/>
</dbReference>
<protein>
    <recommendedName>
        <fullName evidence="2">Secretion system C-terminal sorting domain-containing protein</fullName>
    </recommendedName>
</protein>
<dbReference type="InterPro" id="IPR008964">
    <property type="entry name" value="Invasin/intimin_cell_adhesion"/>
</dbReference>
<dbReference type="SUPFAM" id="SSF49373">
    <property type="entry name" value="Invasin/intimin cell-adhesion fragments"/>
    <property type="match status" value="1"/>
</dbReference>
<evidence type="ECO:0000313" key="4">
    <source>
        <dbReference type="Proteomes" id="UP000239872"/>
    </source>
</evidence>
<dbReference type="NCBIfam" id="TIGR04183">
    <property type="entry name" value="Por_Secre_tail"/>
    <property type="match status" value="1"/>
</dbReference>
<dbReference type="PANTHER" id="PTHR44103">
    <property type="entry name" value="PROPROTEIN CONVERTASE P"/>
    <property type="match status" value="1"/>
</dbReference>